<comment type="similarity">
    <text evidence="1 5">Belongs to the aldehyde dehydrogenase family.</text>
</comment>
<dbReference type="InterPro" id="IPR016162">
    <property type="entry name" value="Ald_DH_N"/>
</dbReference>
<dbReference type="OrthoDB" id="310895at2759"/>
<dbReference type="InterPro" id="IPR016163">
    <property type="entry name" value="Ald_DH_C"/>
</dbReference>
<feature type="domain" description="Aldehyde dehydrogenase" evidence="6">
    <location>
        <begin position="20"/>
        <end position="478"/>
    </location>
</feature>
<dbReference type="AlphaFoldDB" id="A0A1X7UMP4"/>
<keyword evidence="8" id="KW-1185">Reference proteome</keyword>
<dbReference type="EnsemblMetazoa" id="Aqu2.1.28682_001">
    <property type="protein sequence ID" value="Aqu2.1.28682_001"/>
    <property type="gene ID" value="Aqu2.1.28682"/>
</dbReference>
<evidence type="ECO:0000259" key="6">
    <source>
        <dbReference type="Pfam" id="PF00171"/>
    </source>
</evidence>
<dbReference type="SUPFAM" id="SSF53720">
    <property type="entry name" value="ALDH-like"/>
    <property type="match status" value="1"/>
</dbReference>
<reference evidence="8" key="1">
    <citation type="journal article" date="2010" name="Nature">
        <title>The Amphimedon queenslandica genome and the evolution of animal complexity.</title>
        <authorList>
            <person name="Srivastava M."/>
            <person name="Simakov O."/>
            <person name="Chapman J."/>
            <person name="Fahey B."/>
            <person name="Gauthier M.E."/>
            <person name="Mitros T."/>
            <person name="Richards G.S."/>
            <person name="Conaco C."/>
            <person name="Dacre M."/>
            <person name="Hellsten U."/>
            <person name="Larroux C."/>
            <person name="Putnam N.H."/>
            <person name="Stanke M."/>
            <person name="Adamska M."/>
            <person name="Darling A."/>
            <person name="Degnan S.M."/>
            <person name="Oakley T.H."/>
            <person name="Plachetzki D.C."/>
            <person name="Zhai Y."/>
            <person name="Adamski M."/>
            <person name="Calcino A."/>
            <person name="Cummins S.F."/>
            <person name="Goodstein D.M."/>
            <person name="Harris C."/>
            <person name="Jackson D.J."/>
            <person name="Leys S.P."/>
            <person name="Shu S."/>
            <person name="Woodcroft B.J."/>
            <person name="Vervoort M."/>
            <person name="Kosik K.S."/>
            <person name="Manning G."/>
            <person name="Degnan B.M."/>
            <person name="Rokhsar D.S."/>
        </authorList>
    </citation>
    <scope>NUCLEOTIDE SEQUENCE [LARGE SCALE GENOMIC DNA]</scope>
</reference>
<reference evidence="7" key="2">
    <citation type="submission" date="2017-05" db="UniProtKB">
        <authorList>
            <consortium name="EnsemblMetazoa"/>
        </authorList>
    </citation>
    <scope>IDENTIFICATION</scope>
</reference>
<feature type="active site" evidence="4">
    <location>
        <position position="250"/>
    </location>
</feature>
<dbReference type="PANTHER" id="PTHR43720">
    <property type="entry name" value="2-AMINOMUCONIC SEMIALDEHYDE DEHYDROGENASE"/>
    <property type="match status" value="1"/>
</dbReference>
<dbReference type="EnsemblMetazoa" id="XM_003387421.3">
    <property type="protein sequence ID" value="XP_003387469.1"/>
    <property type="gene ID" value="LOC100631913"/>
</dbReference>
<evidence type="ECO:0000256" key="4">
    <source>
        <dbReference type="PROSITE-ProRule" id="PRU10007"/>
    </source>
</evidence>
<dbReference type="PANTHER" id="PTHR43720:SF2">
    <property type="entry name" value="2-AMINOMUCONIC SEMIALDEHYDE DEHYDROGENASE"/>
    <property type="match status" value="1"/>
</dbReference>
<evidence type="ECO:0000256" key="3">
    <source>
        <dbReference type="ARBA" id="ARBA00023027"/>
    </source>
</evidence>
<protein>
    <recommendedName>
        <fullName evidence="6">Aldehyde dehydrogenase domain-containing protein</fullName>
    </recommendedName>
</protein>
<name>A0A1X7UMP4_AMPQE</name>
<dbReference type="Gene3D" id="3.40.605.10">
    <property type="entry name" value="Aldehyde Dehydrogenase, Chain A, domain 1"/>
    <property type="match status" value="1"/>
</dbReference>
<dbReference type="eggNOG" id="KOG2450">
    <property type="taxonomic scope" value="Eukaryota"/>
</dbReference>
<proteinExistence type="inferred from homology"/>
<organism evidence="7">
    <name type="scientific">Amphimedon queenslandica</name>
    <name type="common">Sponge</name>
    <dbReference type="NCBI Taxonomy" id="400682"/>
    <lineage>
        <taxon>Eukaryota</taxon>
        <taxon>Metazoa</taxon>
        <taxon>Porifera</taxon>
        <taxon>Demospongiae</taxon>
        <taxon>Heteroscleromorpha</taxon>
        <taxon>Haplosclerida</taxon>
        <taxon>Niphatidae</taxon>
        <taxon>Amphimedon</taxon>
    </lineage>
</organism>
<dbReference type="FunFam" id="3.40.605.10:FF:000001">
    <property type="entry name" value="Aldehyde dehydrogenase 1"/>
    <property type="match status" value="1"/>
</dbReference>
<dbReference type="CDD" id="cd07093">
    <property type="entry name" value="ALDH_F8_HMSADH"/>
    <property type="match status" value="1"/>
</dbReference>
<dbReference type="InterPro" id="IPR015590">
    <property type="entry name" value="Aldehyde_DH_dom"/>
</dbReference>
<dbReference type="PROSITE" id="PS00687">
    <property type="entry name" value="ALDEHYDE_DEHYDR_GLU"/>
    <property type="match status" value="1"/>
</dbReference>
<dbReference type="GO" id="GO:0016620">
    <property type="term" value="F:oxidoreductase activity, acting on the aldehyde or oxo group of donors, NAD or NADP as acceptor"/>
    <property type="evidence" value="ECO:0007669"/>
    <property type="project" value="InterPro"/>
</dbReference>
<gene>
    <name evidence="7" type="primary">100631913</name>
</gene>
<evidence type="ECO:0000313" key="8">
    <source>
        <dbReference type="Proteomes" id="UP000007879"/>
    </source>
</evidence>
<dbReference type="InParanoid" id="A0A1X7UMP4"/>
<evidence type="ECO:0000256" key="5">
    <source>
        <dbReference type="RuleBase" id="RU003345"/>
    </source>
</evidence>
<dbReference type="Proteomes" id="UP000007879">
    <property type="component" value="Unassembled WGS sequence"/>
</dbReference>
<dbReference type="STRING" id="400682.A0A1X7UMP4"/>
<evidence type="ECO:0000256" key="2">
    <source>
        <dbReference type="ARBA" id="ARBA00023002"/>
    </source>
</evidence>
<dbReference type="Gene3D" id="3.40.309.10">
    <property type="entry name" value="Aldehyde Dehydrogenase, Chain A, domain 2"/>
    <property type="match status" value="1"/>
</dbReference>
<evidence type="ECO:0000313" key="7">
    <source>
        <dbReference type="EnsemblMetazoa" id="Aqu2.1.28682_001"/>
    </source>
</evidence>
<dbReference type="Pfam" id="PF00171">
    <property type="entry name" value="Aldedh"/>
    <property type="match status" value="1"/>
</dbReference>
<evidence type="ECO:0000256" key="1">
    <source>
        <dbReference type="ARBA" id="ARBA00009986"/>
    </source>
</evidence>
<accession>A0A1X7UMP4</accession>
<dbReference type="KEGG" id="aqu:100631913"/>
<dbReference type="FunFam" id="3.40.309.10:FF:000012">
    <property type="entry name" value="Betaine aldehyde dehydrogenase"/>
    <property type="match status" value="1"/>
</dbReference>
<dbReference type="InterPro" id="IPR016161">
    <property type="entry name" value="Ald_DH/histidinol_DH"/>
</dbReference>
<sequence length="483" mass="52769">MAGLPKLENFIDGQFLATGSYIKSYDPSTGEHYLNIPDSGAEEVQKAVEAARKAFITWSKTPGKERARLMNAIADVVESRLDEFAEAESRDQGKPVWLAKAVDIPRVCYNMRAFASGIMHQTGISLAMPEVDCTNYTCQRPVGVAGLISPWNLPLYLLTFKLAPALAAGCTVVCKPSEMTSMTAYMLAKVMNEVGLPAGVCNIVFGTGPKAGEAIVTNPNVPVISFTGSTAVGKRIQALTAPYVKKLSLELGGKNAGIVFADVDLEKCLPVMMRSSFINQGEVCLTTSRIFVQEPIFDEFVKRFVEKAKSIKVGDPTDSNNMLGALISKEHLAKVQSYIDLAKAEGCTINTGLEPLDLPEKNKNGYFLRPTVITNVPDTSRLMTEEIFGPVVCIVPFKTEEEVIERANSVDYGLCASIWTENVRTTHRVAPQLQVGTVWVNCWMVRHLCLPFGGCKFSGVGREGVKESMDLYTDTTTICVKYE</sequence>
<keyword evidence="2 5" id="KW-0560">Oxidoreductase</keyword>
<dbReference type="OMA" id="PMPIAAW"/>
<dbReference type="InterPro" id="IPR029510">
    <property type="entry name" value="Ald_DH_CS_GLU"/>
</dbReference>
<keyword evidence="3" id="KW-0520">NAD</keyword>